<evidence type="ECO:0000313" key="4">
    <source>
        <dbReference type="Proteomes" id="UP000613011"/>
    </source>
</evidence>
<dbReference type="InterPro" id="IPR010559">
    <property type="entry name" value="Sig_transdc_His_kin_internal"/>
</dbReference>
<dbReference type="SMART" id="SM00387">
    <property type="entry name" value="HATPase_c"/>
    <property type="match status" value="1"/>
</dbReference>
<dbReference type="SUPFAM" id="SSF55874">
    <property type="entry name" value="ATPase domain of HSP90 chaperone/DNA topoisomerase II/histidine kinase"/>
    <property type="match status" value="1"/>
</dbReference>
<dbReference type="Pfam" id="PF06580">
    <property type="entry name" value="His_kinase"/>
    <property type="match status" value="1"/>
</dbReference>
<keyword evidence="3" id="KW-0808">Transferase</keyword>
<dbReference type="AlphaFoldDB" id="A0A936ZJL2"/>
<keyword evidence="1" id="KW-1133">Transmembrane helix</keyword>
<dbReference type="PANTHER" id="PTHR34220:SF9">
    <property type="entry name" value="SIGNAL TRANSDUCTION HISTIDINE KINASE INTERNAL REGION DOMAIN-CONTAINING PROTEIN"/>
    <property type="match status" value="1"/>
</dbReference>
<dbReference type="InterPro" id="IPR005467">
    <property type="entry name" value="His_kinase_dom"/>
</dbReference>
<feature type="transmembrane region" description="Helical" evidence="1">
    <location>
        <begin position="74"/>
        <end position="96"/>
    </location>
</feature>
<dbReference type="PROSITE" id="PS50109">
    <property type="entry name" value="HIS_KIN"/>
    <property type="match status" value="1"/>
</dbReference>
<gene>
    <name evidence="3" type="ORF">JI739_11750</name>
</gene>
<feature type="transmembrane region" description="Helical" evidence="1">
    <location>
        <begin position="108"/>
        <end position="128"/>
    </location>
</feature>
<reference evidence="3" key="1">
    <citation type="submission" date="2021-01" db="EMBL/GenBank/DDBJ databases">
        <title>Ramlibacter sp. strain AW1 16S ribosomal RNA gene Genome sequencing and assembly.</title>
        <authorList>
            <person name="Kang M."/>
        </authorList>
    </citation>
    <scope>NUCLEOTIDE SEQUENCE</scope>
    <source>
        <strain evidence="3">AW1</strain>
    </source>
</reference>
<dbReference type="GO" id="GO:0016020">
    <property type="term" value="C:membrane"/>
    <property type="evidence" value="ECO:0007669"/>
    <property type="project" value="InterPro"/>
</dbReference>
<keyword evidence="1" id="KW-0472">Membrane</keyword>
<evidence type="ECO:0000259" key="2">
    <source>
        <dbReference type="PROSITE" id="PS50109"/>
    </source>
</evidence>
<organism evidence="3 4">
    <name type="scientific">Ramlibacter aurantiacus</name>
    <dbReference type="NCBI Taxonomy" id="2801330"/>
    <lineage>
        <taxon>Bacteria</taxon>
        <taxon>Pseudomonadati</taxon>
        <taxon>Pseudomonadota</taxon>
        <taxon>Betaproteobacteria</taxon>
        <taxon>Burkholderiales</taxon>
        <taxon>Comamonadaceae</taxon>
        <taxon>Ramlibacter</taxon>
    </lineage>
</organism>
<dbReference type="InterPro" id="IPR050640">
    <property type="entry name" value="Bact_2-comp_sensor_kinase"/>
</dbReference>
<feature type="domain" description="Histidine kinase" evidence="2">
    <location>
        <begin position="249"/>
        <end position="340"/>
    </location>
</feature>
<accession>A0A936ZJL2</accession>
<dbReference type="Gene3D" id="3.30.565.10">
    <property type="entry name" value="Histidine kinase-like ATPase, C-terminal domain"/>
    <property type="match status" value="1"/>
</dbReference>
<evidence type="ECO:0000256" key="1">
    <source>
        <dbReference type="SAM" id="Phobius"/>
    </source>
</evidence>
<dbReference type="InterPro" id="IPR003594">
    <property type="entry name" value="HATPase_dom"/>
</dbReference>
<comment type="caution">
    <text evidence="3">The sequence shown here is derived from an EMBL/GenBank/DDBJ whole genome shotgun (WGS) entry which is preliminary data.</text>
</comment>
<evidence type="ECO:0000313" key="3">
    <source>
        <dbReference type="EMBL" id="MBL0421022.1"/>
    </source>
</evidence>
<dbReference type="GO" id="GO:0000155">
    <property type="term" value="F:phosphorelay sensor kinase activity"/>
    <property type="evidence" value="ECO:0007669"/>
    <property type="project" value="InterPro"/>
</dbReference>
<dbReference type="EMBL" id="JAEQNA010000003">
    <property type="protein sequence ID" value="MBL0421022.1"/>
    <property type="molecule type" value="Genomic_DNA"/>
</dbReference>
<sequence>MPTHRVFTLSLLHRGLQAAGMNTVIAVGLSLALSMPLLVNLVYSQAIGMAIWALIDIGQRVLVRDWQTQWRRLLVIVPVAAVAGFAIGLAIARAAGGPLDTPPLPFERLAALLLLSLAAAVVVTYYFASREHAKRSQAQATELARAARQARLNLLEAQLEPHMLFNTLANLRALIGLDTVRAQAMLDHLVAYLRATLGASQRGTHTLETEFARLHDYLALMSVRMGPRLGFRLNLPPALADHEVPSLLLQPLVENSIRHGIEPLPAGGHVEVSAAQAGDALVLEVNDTGAGPKSLVGAGGFGLAQVRERLQLTHGPAARLELLARCGGGTTARIRLPLDR</sequence>
<keyword evidence="3" id="KW-0418">Kinase</keyword>
<dbReference type="Proteomes" id="UP000613011">
    <property type="component" value="Unassembled WGS sequence"/>
</dbReference>
<dbReference type="PANTHER" id="PTHR34220">
    <property type="entry name" value="SENSOR HISTIDINE KINASE YPDA"/>
    <property type="match status" value="1"/>
</dbReference>
<name>A0A936ZJL2_9BURK</name>
<dbReference type="Pfam" id="PF02518">
    <property type="entry name" value="HATPase_c"/>
    <property type="match status" value="1"/>
</dbReference>
<dbReference type="InterPro" id="IPR036890">
    <property type="entry name" value="HATPase_C_sf"/>
</dbReference>
<protein>
    <submittedName>
        <fullName evidence="3">Histidine kinase</fullName>
    </submittedName>
</protein>
<keyword evidence="1" id="KW-0812">Transmembrane</keyword>
<keyword evidence="4" id="KW-1185">Reference proteome</keyword>
<proteinExistence type="predicted"/>
<dbReference type="RefSeq" id="WP_201684081.1">
    <property type="nucleotide sequence ID" value="NZ_JAEQNA010000003.1"/>
</dbReference>